<keyword evidence="4" id="KW-1185">Reference proteome</keyword>
<organism evidence="3 4">
    <name type="scientific">Jeotgalibacillus soli</name>
    <dbReference type="NCBI Taxonomy" id="889306"/>
    <lineage>
        <taxon>Bacteria</taxon>
        <taxon>Bacillati</taxon>
        <taxon>Bacillota</taxon>
        <taxon>Bacilli</taxon>
        <taxon>Bacillales</taxon>
        <taxon>Caryophanaceae</taxon>
        <taxon>Jeotgalibacillus</taxon>
    </lineage>
</organism>
<dbReference type="EMBL" id="JXRP01000016">
    <property type="protein sequence ID" value="KIL46792.1"/>
    <property type="molecule type" value="Genomic_DNA"/>
</dbReference>
<sequence>MANQTVYFLSSNHERSLIAEGWASRLKNDHTTFRSAGWLSAKSSPFGIEAMKEISIDLSTISPHVLNNEELDRADIIVVIQDFENDDLYKLPAHQTHKLLSWHIRNPEKRSENPIEKWVLFQEICEDIAIRIRELERKLNFCH</sequence>
<evidence type="ECO:0000313" key="4">
    <source>
        <dbReference type="Proteomes" id="UP000031938"/>
    </source>
</evidence>
<evidence type="ECO:0000313" key="3">
    <source>
        <dbReference type="EMBL" id="KIL46792.1"/>
    </source>
</evidence>
<proteinExistence type="predicted"/>
<reference evidence="3 4" key="1">
    <citation type="submission" date="2015-01" db="EMBL/GenBank/DDBJ databases">
        <title>Genome sequencing of Jeotgalibacillus soli.</title>
        <authorList>
            <person name="Goh K.M."/>
            <person name="Chan K.-G."/>
            <person name="Yaakop A.S."/>
            <person name="Ee R."/>
            <person name="Gan H.M."/>
            <person name="Chan C.S."/>
        </authorList>
    </citation>
    <scope>NUCLEOTIDE SEQUENCE [LARGE SCALE GENOMIC DNA]</scope>
    <source>
        <strain evidence="3 4">P9</strain>
    </source>
</reference>
<dbReference type="STRING" id="889306.KP78_19100"/>
<dbReference type="PANTHER" id="PTHR43428">
    <property type="entry name" value="ARSENATE REDUCTASE"/>
    <property type="match status" value="1"/>
</dbReference>
<dbReference type="InterPro" id="IPR036196">
    <property type="entry name" value="Ptyr_pPase_sf"/>
</dbReference>
<name>A0A0C2VCW0_9BACL</name>
<dbReference type="GO" id="GO:0046685">
    <property type="term" value="P:response to arsenic-containing substance"/>
    <property type="evidence" value="ECO:0007669"/>
    <property type="project" value="UniProtKB-KW"/>
</dbReference>
<dbReference type="SMART" id="SM00226">
    <property type="entry name" value="LMWPc"/>
    <property type="match status" value="1"/>
</dbReference>
<evidence type="ECO:0000256" key="1">
    <source>
        <dbReference type="ARBA" id="ARBA00022849"/>
    </source>
</evidence>
<comment type="caution">
    <text evidence="3">The sequence shown here is derived from an EMBL/GenBank/DDBJ whole genome shotgun (WGS) entry which is preliminary data.</text>
</comment>
<evidence type="ECO:0000259" key="2">
    <source>
        <dbReference type="SMART" id="SM00226"/>
    </source>
</evidence>
<dbReference type="OrthoDB" id="2360978at2"/>
<dbReference type="Pfam" id="PF01451">
    <property type="entry name" value="LMWPc"/>
    <property type="match status" value="1"/>
</dbReference>
<dbReference type="RefSeq" id="WP_041088203.1">
    <property type="nucleotide sequence ID" value="NZ_JXRP01000016.1"/>
</dbReference>
<dbReference type="PATRIC" id="fig|889306.3.peg.1926"/>
<feature type="domain" description="Phosphotyrosine protein phosphatase I" evidence="2">
    <location>
        <begin position="4"/>
        <end position="138"/>
    </location>
</feature>
<keyword evidence="1" id="KW-0059">Arsenical resistance</keyword>
<dbReference type="InterPro" id="IPR023485">
    <property type="entry name" value="Ptyr_pPase"/>
</dbReference>
<dbReference type="AlphaFoldDB" id="A0A0C2VCW0"/>
<accession>A0A0C2VCW0</accession>
<protein>
    <recommendedName>
        <fullName evidence="2">Phosphotyrosine protein phosphatase I domain-containing protein</fullName>
    </recommendedName>
</protein>
<dbReference type="Proteomes" id="UP000031938">
    <property type="component" value="Unassembled WGS sequence"/>
</dbReference>
<dbReference type="PANTHER" id="PTHR43428:SF1">
    <property type="entry name" value="ARSENATE REDUCTASE"/>
    <property type="match status" value="1"/>
</dbReference>
<dbReference type="SUPFAM" id="SSF52788">
    <property type="entry name" value="Phosphotyrosine protein phosphatases I"/>
    <property type="match status" value="1"/>
</dbReference>
<dbReference type="Gene3D" id="3.40.50.2300">
    <property type="match status" value="1"/>
</dbReference>
<gene>
    <name evidence="3" type="ORF">KP78_19100</name>
</gene>